<dbReference type="InterPro" id="IPR053134">
    <property type="entry name" value="RNA-dir_DNA_polymerase"/>
</dbReference>
<evidence type="ECO:0000313" key="3">
    <source>
        <dbReference type="Proteomes" id="UP000716291"/>
    </source>
</evidence>
<comment type="caution">
    <text evidence="2">The sequence shown here is derived from an EMBL/GenBank/DDBJ whole genome shotgun (WGS) entry which is preliminary data.</text>
</comment>
<dbReference type="Proteomes" id="UP000716291">
    <property type="component" value="Unassembled WGS sequence"/>
</dbReference>
<evidence type="ECO:0000313" key="2">
    <source>
        <dbReference type="EMBL" id="KAG1274840.1"/>
    </source>
</evidence>
<dbReference type="Gene3D" id="3.10.10.10">
    <property type="entry name" value="HIV Type 1 Reverse Transcriptase, subunit A, domain 1"/>
    <property type="match status" value="1"/>
</dbReference>
<dbReference type="Pfam" id="PF00078">
    <property type="entry name" value="RVT_1"/>
    <property type="match status" value="1"/>
</dbReference>
<gene>
    <name evidence="2" type="ORF">G6F64_015030</name>
</gene>
<dbReference type="CDD" id="cd01647">
    <property type="entry name" value="RT_LTR"/>
    <property type="match status" value="1"/>
</dbReference>
<dbReference type="Gene3D" id="3.30.70.270">
    <property type="match status" value="1"/>
</dbReference>
<dbReference type="InterPro" id="IPR043128">
    <property type="entry name" value="Rev_trsase/Diguanyl_cyclase"/>
</dbReference>
<dbReference type="PANTHER" id="PTHR24559:SF444">
    <property type="entry name" value="REVERSE TRANSCRIPTASE DOMAIN-CONTAINING PROTEIN"/>
    <property type="match status" value="1"/>
</dbReference>
<dbReference type="PANTHER" id="PTHR24559">
    <property type="entry name" value="TRANSPOSON TY3-I GAG-POL POLYPROTEIN"/>
    <property type="match status" value="1"/>
</dbReference>
<protein>
    <recommendedName>
        <fullName evidence="1">Reverse transcriptase domain-containing protein</fullName>
    </recommendedName>
</protein>
<dbReference type="InterPro" id="IPR043502">
    <property type="entry name" value="DNA/RNA_pol_sf"/>
</dbReference>
<accession>A0A9P6WSG4</accession>
<feature type="domain" description="Reverse transcriptase" evidence="1">
    <location>
        <begin position="36"/>
        <end position="106"/>
    </location>
</feature>
<name>A0A9P6WSG4_RHIOR</name>
<proteinExistence type="predicted"/>
<dbReference type="EMBL" id="JAANQT010010804">
    <property type="protein sequence ID" value="KAG1274840.1"/>
    <property type="molecule type" value="Genomic_DNA"/>
</dbReference>
<reference evidence="2" key="1">
    <citation type="journal article" date="2020" name="Microb. Genom.">
        <title>Genetic diversity of clinical and environmental Mucorales isolates obtained from an investigation of mucormycosis cases among solid organ transplant recipients.</title>
        <authorList>
            <person name="Nguyen M.H."/>
            <person name="Kaul D."/>
            <person name="Muto C."/>
            <person name="Cheng S.J."/>
            <person name="Richter R.A."/>
            <person name="Bruno V.M."/>
            <person name="Liu G."/>
            <person name="Beyhan S."/>
            <person name="Sundermann A.J."/>
            <person name="Mounaud S."/>
            <person name="Pasculle A.W."/>
            <person name="Nierman W.C."/>
            <person name="Driscoll E."/>
            <person name="Cumbie R."/>
            <person name="Clancy C.J."/>
            <person name="Dupont C.L."/>
        </authorList>
    </citation>
    <scope>NUCLEOTIDE SEQUENCE</scope>
    <source>
        <strain evidence="2">GL11</strain>
    </source>
</reference>
<evidence type="ECO:0000259" key="1">
    <source>
        <dbReference type="Pfam" id="PF00078"/>
    </source>
</evidence>
<dbReference type="InterPro" id="IPR000477">
    <property type="entry name" value="RT_dom"/>
</dbReference>
<dbReference type="SUPFAM" id="SSF56672">
    <property type="entry name" value="DNA/RNA polymerases"/>
    <property type="match status" value="1"/>
</dbReference>
<dbReference type="AlphaFoldDB" id="A0A9P6WSG4"/>
<sequence length="111" mass="12751">MSPRELDELQKQLKELMDVGLIRPSSSPWGAPVLFVRKKNGSLRMCIDYRAINSLTKRINTPLPRIDECLERLGGAKHFSSIDLKSGYHQVRIRDEDVPKTAFNTRYGSYE</sequence>
<keyword evidence="3" id="KW-1185">Reference proteome</keyword>
<organism evidence="2 3">
    <name type="scientific">Rhizopus oryzae</name>
    <name type="common">Mucormycosis agent</name>
    <name type="synonym">Rhizopus arrhizus var. delemar</name>
    <dbReference type="NCBI Taxonomy" id="64495"/>
    <lineage>
        <taxon>Eukaryota</taxon>
        <taxon>Fungi</taxon>
        <taxon>Fungi incertae sedis</taxon>
        <taxon>Mucoromycota</taxon>
        <taxon>Mucoromycotina</taxon>
        <taxon>Mucoromycetes</taxon>
        <taxon>Mucorales</taxon>
        <taxon>Mucorineae</taxon>
        <taxon>Rhizopodaceae</taxon>
        <taxon>Rhizopus</taxon>
    </lineage>
</organism>